<feature type="site" description="Transition state stabilizer" evidence="14">
    <location>
        <position position="17"/>
    </location>
</feature>
<dbReference type="EMBL" id="BMFA01000004">
    <property type="protein sequence ID" value="GGB44980.1"/>
    <property type="molecule type" value="Genomic_DNA"/>
</dbReference>
<feature type="binding site" evidence="14">
    <location>
        <position position="302"/>
    </location>
    <ligand>
        <name>a divalent metal cation</name>
        <dbReference type="ChEBI" id="CHEBI:60240"/>
    </ligand>
</feature>
<dbReference type="Pfam" id="PF01128">
    <property type="entry name" value="IspD"/>
    <property type="match status" value="1"/>
</dbReference>
<dbReference type="Proteomes" id="UP000605148">
    <property type="component" value="Unassembled WGS sequence"/>
</dbReference>
<dbReference type="SUPFAM" id="SSF69765">
    <property type="entry name" value="IpsF-like"/>
    <property type="match status" value="1"/>
</dbReference>
<comment type="similarity">
    <text evidence="14">In the N-terminal section; belongs to the IspD/TarI cytidylyltransferase family. IspD subfamily.</text>
</comment>
<dbReference type="EC" id="4.6.1.12" evidence="14"/>
<dbReference type="EC" id="2.7.7.60" evidence="14"/>
<feature type="site" description="Transition state stabilizer" evidence="14">
    <location>
        <position position="294"/>
    </location>
</feature>
<evidence type="ECO:0000256" key="14">
    <source>
        <dbReference type="HAMAP-Rule" id="MF_01520"/>
    </source>
</evidence>
<comment type="caution">
    <text evidence="16">The sequence shown here is derived from an EMBL/GenBank/DDBJ whole genome shotgun (WGS) entry which is preliminary data.</text>
</comment>
<evidence type="ECO:0000259" key="15">
    <source>
        <dbReference type="Pfam" id="PF02542"/>
    </source>
</evidence>
<dbReference type="SUPFAM" id="SSF53448">
    <property type="entry name" value="Nucleotide-diphospho-sugar transferases"/>
    <property type="match status" value="1"/>
</dbReference>
<comment type="cofactor">
    <cofactor evidence="3 14">
        <name>a divalent metal cation</name>
        <dbReference type="ChEBI" id="CHEBI:60240"/>
    </cofactor>
</comment>
<dbReference type="HAMAP" id="MF_00107">
    <property type="entry name" value="IspF"/>
    <property type="match status" value="1"/>
</dbReference>
<dbReference type="InterPro" id="IPR003526">
    <property type="entry name" value="MECDP_synthase"/>
</dbReference>
<keyword evidence="11 14" id="KW-0414">Isoprene biosynthesis</keyword>
<keyword evidence="8 14" id="KW-0808">Transferase</keyword>
<feature type="binding site" evidence="14">
    <location>
        <begin position="392"/>
        <end position="395"/>
    </location>
    <ligand>
        <name>4-CDP-2-C-methyl-D-erythritol 2-phosphate</name>
        <dbReference type="ChEBI" id="CHEBI:57919"/>
    </ligand>
</feature>
<comment type="caution">
    <text evidence="14">Lacks conserved residue(s) required for the propagation of feature annotation.</text>
</comment>
<dbReference type="FunFam" id="3.90.550.10:FF:000003">
    <property type="entry name" value="2-C-methyl-D-erythritol 4-phosphate cytidylyltransferase"/>
    <property type="match status" value="1"/>
</dbReference>
<comment type="similarity">
    <text evidence="7">Belongs to the IspD/TarI cytidylyltransferase family. IspD subfamily.</text>
</comment>
<dbReference type="OrthoDB" id="9804336at2"/>
<comment type="function">
    <text evidence="14">Bifunctional enzyme that catalyzes the formation of 4-diphosphocytidyl-2-C-methyl-D-erythritol from CTP and 2-C-methyl-D-erythritol 4-phosphate (MEP) (IspD), and catalyzes the conversion of 4-diphosphocytidyl-2-C-methyl-D-erythritol 2-phosphate (CDP-ME2P) to 2-C-methyl-D-erythritol 2,4-cyclodiphosphate (ME-CPP) with a corresponding release of cytidine 5-monophosphate (CMP) (IspF).</text>
</comment>
<evidence type="ECO:0000256" key="1">
    <source>
        <dbReference type="ARBA" id="ARBA00000200"/>
    </source>
</evidence>
<dbReference type="InterPro" id="IPR020555">
    <property type="entry name" value="MECDP_synthase_CS"/>
</dbReference>
<dbReference type="NCBIfam" id="TIGR00453">
    <property type="entry name" value="ispD"/>
    <property type="match status" value="1"/>
</dbReference>
<evidence type="ECO:0000313" key="16">
    <source>
        <dbReference type="EMBL" id="GGB44980.1"/>
    </source>
</evidence>
<feature type="site" description="Positions MEP for the nucleophilic attack" evidence="14">
    <location>
        <position position="167"/>
    </location>
</feature>
<evidence type="ECO:0000256" key="13">
    <source>
        <dbReference type="ARBA" id="ARBA00023268"/>
    </source>
</evidence>
<evidence type="ECO:0000256" key="3">
    <source>
        <dbReference type="ARBA" id="ARBA00001968"/>
    </source>
</evidence>
<dbReference type="HAMAP" id="MF_00108">
    <property type="entry name" value="IspD"/>
    <property type="match status" value="1"/>
</dbReference>
<dbReference type="InterPro" id="IPR018294">
    <property type="entry name" value="ISPD_synthase_CS"/>
</dbReference>
<evidence type="ECO:0000256" key="10">
    <source>
        <dbReference type="ARBA" id="ARBA00022723"/>
    </source>
</evidence>
<comment type="catalytic activity">
    <reaction evidence="2 14">
        <text>2-C-methyl-D-erythritol 4-phosphate + CTP + H(+) = 4-CDP-2-C-methyl-D-erythritol + diphosphate</text>
        <dbReference type="Rhea" id="RHEA:13429"/>
        <dbReference type="ChEBI" id="CHEBI:15378"/>
        <dbReference type="ChEBI" id="CHEBI:33019"/>
        <dbReference type="ChEBI" id="CHEBI:37563"/>
        <dbReference type="ChEBI" id="CHEBI:57823"/>
        <dbReference type="ChEBI" id="CHEBI:58262"/>
        <dbReference type="EC" id="2.7.7.60"/>
    </reaction>
</comment>
<feature type="binding site" evidence="14">
    <location>
        <position position="399"/>
    </location>
    <ligand>
        <name>4-CDP-2-C-methyl-D-erythritol 2-phosphate</name>
        <dbReference type="ChEBI" id="CHEBI:57919"/>
    </ligand>
</feature>
<feature type="binding site" evidence="14">
    <location>
        <begin position="294"/>
        <end position="295"/>
    </location>
    <ligand>
        <name>4-CDP-2-C-methyl-D-erythritol 2-phosphate</name>
        <dbReference type="ChEBI" id="CHEBI:57919"/>
    </ligand>
</feature>
<dbReference type="NCBIfam" id="NF006899">
    <property type="entry name" value="PRK09382.1"/>
    <property type="match status" value="1"/>
</dbReference>
<evidence type="ECO:0000256" key="4">
    <source>
        <dbReference type="ARBA" id="ARBA00004709"/>
    </source>
</evidence>
<feature type="binding site" evidence="14">
    <location>
        <position position="402"/>
    </location>
    <ligand>
        <name>4-CDP-2-C-methyl-D-erythritol 2-phosphate</name>
        <dbReference type="ChEBI" id="CHEBI:57919"/>
    </ligand>
</feature>
<proteinExistence type="inferred from homology"/>
<dbReference type="PANTHER" id="PTHR43181:SF1">
    <property type="entry name" value="2-C-METHYL-D-ERYTHRITOL 2,4-CYCLODIPHOSPHATE SYNTHASE, CHLOROPLASTIC"/>
    <property type="match status" value="1"/>
</dbReference>
<dbReference type="Pfam" id="PF02542">
    <property type="entry name" value="YgbB"/>
    <property type="match status" value="1"/>
</dbReference>
<dbReference type="InterPro" id="IPR034683">
    <property type="entry name" value="IspD/TarI"/>
</dbReference>
<evidence type="ECO:0000256" key="7">
    <source>
        <dbReference type="ARBA" id="ARBA00009789"/>
    </source>
</evidence>
<evidence type="ECO:0000256" key="8">
    <source>
        <dbReference type="ARBA" id="ARBA00022679"/>
    </source>
</evidence>
<dbReference type="GO" id="GO:0050518">
    <property type="term" value="F:2-C-methyl-D-erythritol 4-phosphate cytidylyltransferase activity"/>
    <property type="evidence" value="ECO:0007669"/>
    <property type="project" value="UniProtKB-UniRule"/>
</dbReference>
<evidence type="ECO:0000256" key="2">
    <source>
        <dbReference type="ARBA" id="ARBA00001282"/>
    </source>
</evidence>
<feature type="binding site" evidence="14">
    <location>
        <position position="268"/>
    </location>
    <ligand>
        <name>a divalent metal cation</name>
        <dbReference type="ChEBI" id="CHEBI:60240"/>
    </ligand>
</feature>
<evidence type="ECO:0000256" key="5">
    <source>
        <dbReference type="ARBA" id="ARBA00004787"/>
    </source>
</evidence>
<dbReference type="GO" id="GO:0008685">
    <property type="term" value="F:2-C-methyl-D-erythritol 2,4-cyclodiphosphate synthase activity"/>
    <property type="evidence" value="ECO:0007669"/>
    <property type="project" value="UniProtKB-UniRule"/>
</dbReference>
<keyword evidence="12 14" id="KW-0456">Lyase</keyword>
<dbReference type="InterPro" id="IPR029044">
    <property type="entry name" value="Nucleotide-diphossugar_trans"/>
</dbReference>
<dbReference type="GO" id="GO:0019288">
    <property type="term" value="P:isopentenyl diphosphate biosynthetic process, methylerythritol 4-phosphate pathway"/>
    <property type="evidence" value="ECO:0007669"/>
    <property type="project" value="UniProtKB-UniRule"/>
</dbReference>
<evidence type="ECO:0000313" key="17">
    <source>
        <dbReference type="Proteomes" id="UP000605148"/>
    </source>
</evidence>
<dbReference type="PROSITE" id="PS01350">
    <property type="entry name" value="ISPF"/>
    <property type="match status" value="1"/>
</dbReference>
<dbReference type="HAMAP" id="MF_01520">
    <property type="entry name" value="IspDF"/>
    <property type="match status" value="1"/>
</dbReference>
<feature type="binding site" evidence="14">
    <location>
        <begin position="268"/>
        <end position="270"/>
    </location>
    <ligand>
        <name>4-CDP-2-C-methyl-D-erythritol 2-phosphate</name>
        <dbReference type="ChEBI" id="CHEBI:57919"/>
    </ligand>
</feature>
<dbReference type="NCBIfam" id="TIGR00151">
    <property type="entry name" value="ispF"/>
    <property type="match status" value="1"/>
</dbReference>
<comment type="catalytic activity">
    <reaction evidence="1 14">
        <text>4-CDP-2-C-methyl-D-erythritol 2-phosphate = 2-C-methyl-D-erythritol 2,4-cyclic diphosphate + CMP</text>
        <dbReference type="Rhea" id="RHEA:23864"/>
        <dbReference type="ChEBI" id="CHEBI:57919"/>
        <dbReference type="ChEBI" id="CHEBI:58483"/>
        <dbReference type="ChEBI" id="CHEBI:60377"/>
        <dbReference type="EC" id="4.6.1.12"/>
    </reaction>
</comment>
<keyword evidence="9 14" id="KW-0548">Nucleotidyltransferase</keyword>
<dbReference type="AlphaFoldDB" id="A0A916TGV9"/>
<comment type="pathway">
    <text evidence="5 14">Isoprenoid biosynthesis; isopentenyl diphosphate biosynthesis via DXP pathway; isopentenyl diphosphate from 1-deoxy-D-xylulose 5-phosphate: step 2/6.</text>
</comment>
<organism evidence="16 17">
    <name type="scientific">Roseibium aquae</name>
    <dbReference type="NCBI Taxonomy" id="1323746"/>
    <lineage>
        <taxon>Bacteria</taxon>
        <taxon>Pseudomonadati</taxon>
        <taxon>Pseudomonadota</taxon>
        <taxon>Alphaproteobacteria</taxon>
        <taxon>Hyphomicrobiales</taxon>
        <taxon>Stappiaceae</taxon>
        <taxon>Roseibium</taxon>
    </lineage>
</organism>
<accession>A0A916TGV9</accession>
<feature type="binding site" evidence="14">
    <location>
        <begin position="316"/>
        <end position="318"/>
    </location>
    <ligand>
        <name>4-CDP-2-C-methyl-D-erythritol 2-phosphate</name>
        <dbReference type="ChEBI" id="CHEBI:57919"/>
    </ligand>
</feature>
<feature type="site" description="Transition state stabilizer" evidence="14">
    <location>
        <position position="393"/>
    </location>
</feature>
<feature type="site" description="Transition state stabilizer" evidence="14">
    <location>
        <position position="27"/>
    </location>
</feature>
<protein>
    <recommendedName>
        <fullName evidence="14">Bifunctional enzyme IspD/IspF</fullName>
    </recommendedName>
    <domain>
        <recommendedName>
            <fullName evidence="14">2-C-methyl-D-erythritol 4-phosphate cytidylyltransferase</fullName>
            <ecNumber evidence="14">2.7.7.60</ecNumber>
        </recommendedName>
        <alternativeName>
            <fullName evidence="14">4-diphosphocytidyl-2C-methyl-D-erythritol synthase</fullName>
        </alternativeName>
        <alternativeName>
            <fullName evidence="14">MEP cytidylyltransferase</fullName>
            <shortName evidence="14">MCT</shortName>
        </alternativeName>
    </domain>
    <domain>
        <recommendedName>
            <fullName evidence="14">2-C-methyl-D-erythritol 2,4-cyclodiphosphate synthase</fullName>
            <shortName evidence="14">MECDP-synthase</shortName>
            <shortName evidence="14">MECPP-synthase</shortName>
            <shortName evidence="14">MECPS</shortName>
            <ecNumber evidence="14">4.6.1.12</ecNumber>
        </recommendedName>
    </domain>
</protein>
<dbReference type="InterPro" id="IPR026596">
    <property type="entry name" value="IspD/F"/>
</dbReference>
<evidence type="ECO:0000256" key="9">
    <source>
        <dbReference type="ARBA" id="ARBA00022695"/>
    </source>
</evidence>
<dbReference type="GO" id="GO:0016114">
    <property type="term" value="P:terpenoid biosynthetic process"/>
    <property type="evidence" value="ECO:0007669"/>
    <property type="project" value="InterPro"/>
</dbReference>
<dbReference type="CDD" id="cd00554">
    <property type="entry name" value="MECDP_synthase"/>
    <property type="match status" value="1"/>
</dbReference>
<feature type="site" description="Positions MEP for the nucleophilic attack" evidence="14">
    <location>
        <position position="224"/>
    </location>
</feature>
<feature type="region of interest" description="2-C-methyl-D-erythritol 4-phosphate cytidylyltransferase" evidence="14">
    <location>
        <begin position="1"/>
        <end position="261"/>
    </location>
</feature>
<feature type="region of interest" description="2-C-methyl-D-erythritol 2,4-cyclodiphosphate synthase" evidence="14">
    <location>
        <begin position="262"/>
        <end position="428"/>
    </location>
</feature>
<feature type="domain" description="2-C-methyl-D-erythritol 2,4-cyclodiphosphate synthase" evidence="15">
    <location>
        <begin position="261"/>
        <end position="414"/>
    </location>
</feature>
<comment type="pathway">
    <text evidence="4 14">Isoprenoid biosynthesis; isopentenyl diphosphate biosynthesis via DXP pathway; isopentenyl diphosphate from 1-deoxy-D-xylulose 5-phosphate: step 4/6.</text>
</comment>
<dbReference type="InterPro" id="IPR036571">
    <property type="entry name" value="MECDP_synthase_sf"/>
</dbReference>
<reference evidence="16" key="2">
    <citation type="submission" date="2020-09" db="EMBL/GenBank/DDBJ databases">
        <authorList>
            <person name="Sun Q."/>
            <person name="Zhou Y."/>
        </authorList>
    </citation>
    <scope>NUCLEOTIDE SEQUENCE</scope>
    <source>
        <strain evidence="16">CGMCC 1.12426</strain>
    </source>
</reference>
<reference evidence="16" key="1">
    <citation type="journal article" date="2014" name="Int. J. Syst. Evol. Microbiol.">
        <title>Complete genome sequence of Corynebacterium casei LMG S-19264T (=DSM 44701T), isolated from a smear-ripened cheese.</title>
        <authorList>
            <consortium name="US DOE Joint Genome Institute (JGI-PGF)"/>
            <person name="Walter F."/>
            <person name="Albersmeier A."/>
            <person name="Kalinowski J."/>
            <person name="Ruckert C."/>
        </authorList>
    </citation>
    <scope>NUCLEOTIDE SEQUENCE</scope>
    <source>
        <strain evidence="16">CGMCC 1.12426</strain>
    </source>
</reference>
<dbReference type="Gene3D" id="3.90.550.10">
    <property type="entry name" value="Spore Coat Polysaccharide Biosynthesis Protein SpsA, Chain A"/>
    <property type="match status" value="1"/>
</dbReference>
<dbReference type="RefSeq" id="WP_150495656.1">
    <property type="nucleotide sequence ID" value="NZ_BMFA01000004.1"/>
</dbReference>
<dbReference type="Gene3D" id="3.30.1330.50">
    <property type="entry name" value="2-C-methyl-D-erythritol 2,4-cyclodiphosphate synthase"/>
    <property type="match status" value="1"/>
</dbReference>
<name>A0A916TGV9_9HYPH</name>
<evidence type="ECO:0000256" key="12">
    <source>
        <dbReference type="ARBA" id="ARBA00023239"/>
    </source>
</evidence>
<keyword evidence="17" id="KW-1185">Reference proteome</keyword>
<comment type="similarity">
    <text evidence="6">Belongs to the IspF family.</text>
</comment>
<dbReference type="CDD" id="cd02516">
    <property type="entry name" value="CDP-ME_synthetase"/>
    <property type="match status" value="1"/>
</dbReference>
<gene>
    <name evidence="14 16" type="primary">ispDF</name>
    <name evidence="16" type="ORF">GCM10011316_16220</name>
</gene>
<keyword evidence="13 14" id="KW-0511">Multifunctional enzyme</keyword>
<evidence type="ECO:0000256" key="11">
    <source>
        <dbReference type="ARBA" id="ARBA00023229"/>
    </source>
</evidence>
<comment type="similarity">
    <text evidence="14">In the C-terminal section; belongs to the IspF family.</text>
</comment>
<evidence type="ECO:0000256" key="6">
    <source>
        <dbReference type="ARBA" id="ARBA00008480"/>
    </source>
</evidence>
<sequence length="428" mass="44753">MTQSVAAVIVAAGRGTRLSSQHSDLPKQYRPLAGKRILTRTLEAFLHHPAISRVVPVIGSQDGALFAAVLNEIDPALLPKCAAPVKGGETRQVSVLHGLSALEAEAPGLVLIHDAARPLVTSAILDRVIAALADGAKAVLSAVPVVDTLKRSGGPDAPAAPLKTVDRTHLWAAQTPQGFAFDAILDAHLKARTSGLSDFTDDTALMEWASVPVQLIEGDADNFKVTTAADLPRAERILAMSQASNSPAPGRLPPLSSLCDVRVGTGYDVHAFEPGEAVILGGVTLQHHKRLKGHSDADVVLHAITDAILGALGDGDIGSHFSPSDPQWKGASSDRFLVDAVGRVARRGGRVAHVDVTIVCEEPKIGPHREALRASIADICKLSVSRVSVKATTSERLGFTGRGEGIAALATATVRLPFDDSEETGHAV</sequence>
<keyword evidence="10 14" id="KW-0479">Metal-binding</keyword>
<dbReference type="InterPro" id="IPR001228">
    <property type="entry name" value="IspD"/>
</dbReference>
<dbReference type="GO" id="GO:0046872">
    <property type="term" value="F:metal ion binding"/>
    <property type="evidence" value="ECO:0007669"/>
    <property type="project" value="UniProtKB-KW"/>
</dbReference>
<feature type="binding site" evidence="14">
    <location>
        <position position="270"/>
    </location>
    <ligand>
        <name>a divalent metal cation</name>
        <dbReference type="ChEBI" id="CHEBI:60240"/>
    </ligand>
</feature>
<dbReference type="PANTHER" id="PTHR43181">
    <property type="entry name" value="2-C-METHYL-D-ERYTHRITOL 2,4-CYCLODIPHOSPHATE SYNTHASE, CHLOROPLASTIC"/>
    <property type="match status" value="1"/>
</dbReference>
<dbReference type="PROSITE" id="PS01295">
    <property type="entry name" value="ISPD"/>
    <property type="match status" value="1"/>
</dbReference>